<dbReference type="PRINTS" id="PR00320">
    <property type="entry name" value="GPROTEINBRPT"/>
</dbReference>
<dbReference type="InterPro" id="IPR019775">
    <property type="entry name" value="WD40_repeat_CS"/>
</dbReference>
<dbReference type="GO" id="GO:0000463">
    <property type="term" value="P:maturation of LSU-rRNA from tricistronic rRNA transcript (SSU-rRNA, 5.8S rRNA, LSU-rRNA)"/>
    <property type="evidence" value="ECO:0000318"/>
    <property type="project" value="GO_Central"/>
</dbReference>
<dbReference type="EMBL" id="KI630772">
    <property type="protein sequence ID" value="EYU33395.1"/>
    <property type="molecule type" value="Genomic_DNA"/>
</dbReference>
<keyword evidence="1" id="KW-0690">Ribosome biogenesis</keyword>
<dbReference type="PANTHER" id="PTHR44675">
    <property type="entry name" value="PAK1 INTERACTING PROTEIN 1"/>
    <property type="match status" value="1"/>
</dbReference>
<organism evidence="5 6">
    <name type="scientific">Erythranthe guttata</name>
    <name type="common">Yellow monkey flower</name>
    <name type="synonym">Mimulus guttatus</name>
    <dbReference type="NCBI Taxonomy" id="4155"/>
    <lineage>
        <taxon>Eukaryota</taxon>
        <taxon>Viridiplantae</taxon>
        <taxon>Streptophyta</taxon>
        <taxon>Embryophyta</taxon>
        <taxon>Tracheophyta</taxon>
        <taxon>Spermatophyta</taxon>
        <taxon>Magnoliopsida</taxon>
        <taxon>eudicotyledons</taxon>
        <taxon>Gunneridae</taxon>
        <taxon>Pentapetalae</taxon>
        <taxon>asterids</taxon>
        <taxon>lamiids</taxon>
        <taxon>Lamiales</taxon>
        <taxon>Phrymaceae</taxon>
        <taxon>Erythranthe</taxon>
    </lineage>
</organism>
<sequence length="338" mass="36263">MSLVAGSYERFIWGYKLKSRKNPDTLTLSPLFSFPSHLSTIKTVAVAGSVAVSGGNDDTIKIYDLSSSAEIGSLYHTSSITSLALYSPPALSSFPRNLIAADAEGSLSIYDADPFVLLKSVKIHKKSVNSISVHPSGKLALTVGHDDCLAMVNLIRGRRSFYCKLSKEASIVQFDGTGERFFMVVDEKIGVHESEDAKLIFELDNKKRILCAAPGNNGILFTGGEDKNLTAWDTVSGKVAYTIEDAHPARLKGIVVLSKNSDNSGEDPYLVASASSDGVIRVWDVRMAGKGKTNPLAEANTKSRLTCLAGSSIKSLKRPRLETQNADEDTDAAAALVS</sequence>
<keyword evidence="6" id="KW-1185">Reference proteome</keyword>
<name>A0A022R3J3_ERYGU</name>
<dbReference type="PROSITE" id="PS00678">
    <property type="entry name" value="WD_REPEATS_1"/>
    <property type="match status" value="1"/>
</dbReference>
<evidence type="ECO:0000256" key="2">
    <source>
        <dbReference type="ARBA" id="ARBA00022574"/>
    </source>
</evidence>
<evidence type="ECO:0000256" key="1">
    <source>
        <dbReference type="ARBA" id="ARBA00022517"/>
    </source>
</evidence>
<feature type="repeat" description="WD" evidence="4">
    <location>
        <begin position="270"/>
        <end position="286"/>
    </location>
</feature>
<dbReference type="SUPFAM" id="SSF50978">
    <property type="entry name" value="WD40 repeat-like"/>
    <property type="match status" value="1"/>
</dbReference>
<dbReference type="AlphaFoldDB" id="A0A022R3J3"/>
<dbReference type="Gene3D" id="2.130.10.10">
    <property type="entry name" value="YVTN repeat-like/Quinoprotein amine dehydrogenase"/>
    <property type="match status" value="1"/>
</dbReference>
<dbReference type="SMART" id="SM00320">
    <property type="entry name" value="WD40"/>
    <property type="match status" value="5"/>
</dbReference>
<dbReference type="GO" id="GO:0004860">
    <property type="term" value="F:protein kinase inhibitor activity"/>
    <property type="evidence" value="ECO:0000318"/>
    <property type="project" value="GO_Central"/>
</dbReference>
<dbReference type="InterPro" id="IPR020472">
    <property type="entry name" value="WD40_PAC1"/>
</dbReference>
<dbReference type="Proteomes" id="UP000030748">
    <property type="component" value="Unassembled WGS sequence"/>
</dbReference>
<dbReference type="KEGG" id="egt:105962491"/>
<evidence type="ECO:0000313" key="5">
    <source>
        <dbReference type="EMBL" id="EYU33395.1"/>
    </source>
</evidence>
<dbReference type="PROSITE" id="PS50082">
    <property type="entry name" value="WD_REPEATS_2"/>
    <property type="match status" value="2"/>
</dbReference>
<proteinExistence type="predicted"/>
<dbReference type="GO" id="GO:0005730">
    <property type="term" value="C:nucleolus"/>
    <property type="evidence" value="ECO:0000318"/>
    <property type="project" value="GO_Central"/>
</dbReference>
<gene>
    <name evidence="5" type="ORF">MIMGU_mgv1a009556mg</name>
</gene>
<protein>
    <submittedName>
        <fullName evidence="5">Uncharacterized protein</fullName>
    </submittedName>
</protein>
<dbReference type="PhylomeDB" id="A0A022R3J3"/>
<evidence type="ECO:0000256" key="3">
    <source>
        <dbReference type="ARBA" id="ARBA00022737"/>
    </source>
</evidence>
<dbReference type="InterPro" id="IPR051959">
    <property type="entry name" value="PAK1-Kinase_Regulator"/>
</dbReference>
<keyword evidence="2 4" id="KW-0853">WD repeat</keyword>
<dbReference type="Pfam" id="PF00400">
    <property type="entry name" value="WD40"/>
    <property type="match status" value="3"/>
</dbReference>
<reference evidence="5 6" key="1">
    <citation type="journal article" date="2013" name="Proc. Natl. Acad. Sci. U.S.A.">
        <title>Fine-scale variation in meiotic recombination in Mimulus inferred from population shotgun sequencing.</title>
        <authorList>
            <person name="Hellsten U."/>
            <person name="Wright K.M."/>
            <person name="Jenkins J."/>
            <person name="Shu S."/>
            <person name="Yuan Y."/>
            <person name="Wessler S.R."/>
            <person name="Schmutz J."/>
            <person name="Willis J.H."/>
            <person name="Rokhsar D.S."/>
        </authorList>
    </citation>
    <scope>NUCLEOTIDE SEQUENCE [LARGE SCALE GENOMIC DNA]</scope>
    <source>
        <strain evidence="6">cv. DUN x IM62</strain>
    </source>
</reference>
<dbReference type="InterPro" id="IPR015943">
    <property type="entry name" value="WD40/YVTN_repeat-like_dom_sf"/>
</dbReference>
<dbReference type="OrthoDB" id="308449at2759"/>
<dbReference type="OMA" id="IIIWRTK"/>
<dbReference type="eggNOG" id="KOG0294">
    <property type="taxonomic scope" value="Eukaryota"/>
</dbReference>
<dbReference type="STRING" id="4155.A0A022R3J3"/>
<dbReference type="InterPro" id="IPR036322">
    <property type="entry name" value="WD40_repeat_dom_sf"/>
</dbReference>
<dbReference type="InterPro" id="IPR001680">
    <property type="entry name" value="WD40_rpt"/>
</dbReference>
<evidence type="ECO:0000256" key="4">
    <source>
        <dbReference type="PROSITE-ProRule" id="PRU00221"/>
    </source>
</evidence>
<feature type="repeat" description="WD" evidence="4">
    <location>
        <begin position="34"/>
        <end position="73"/>
    </location>
</feature>
<accession>A0A022R3J3</accession>
<dbReference type="PANTHER" id="PTHR44675:SF1">
    <property type="entry name" value="P21-ACTIVATED PROTEIN KINASE-INTERACTING PROTEIN 1"/>
    <property type="match status" value="1"/>
</dbReference>
<evidence type="ECO:0000313" key="6">
    <source>
        <dbReference type="Proteomes" id="UP000030748"/>
    </source>
</evidence>
<keyword evidence="3" id="KW-0677">Repeat</keyword>